<protein>
    <submittedName>
        <fullName evidence="1">Uncharacterized protein</fullName>
    </submittedName>
</protein>
<organism evidence="1 2">
    <name type="scientific">Marasmius tenuissimus</name>
    <dbReference type="NCBI Taxonomy" id="585030"/>
    <lineage>
        <taxon>Eukaryota</taxon>
        <taxon>Fungi</taxon>
        <taxon>Dikarya</taxon>
        <taxon>Basidiomycota</taxon>
        <taxon>Agaricomycotina</taxon>
        <taxon>Agaricomycetes</taxon>
        <taxon>Agaricomycetidae</taxon>
        <taxon>Agaricales</taxon>
        <taxon>Marasmiineae</taxon>
        <taxon>Marasmiaceae</taxon>
        <taxon>Marasmius</taxon>
    </lineage>
</organism>
<dbReference type="EMBL" id="JBBXMP010000047">
    <property type="protein sequence ID" value="KAL0065475.1"/>
    <property type="molecule type" value="Genomic_DNA"/>
</dbReference>
<accession>A0ABR2ZUV9</accession>
<sequence length="235" mass="25236">MGISDYFSGLGYFLTHLVPPSTAHSLAELVKLVSQYAEWCRISAAVLNVNTPTVVQLLRDSSASRFSLAASVSAGKGRGRDEVREERIKVLGRVWSEPLIHPTPVQRAHAANGVPGLSSTELFGTPWGHCGETVTFPSLYKTIHMGQSIKTLALSVKPMTSSIPGTATIPVYAIEDLANLNDMVEVLRVSGAMRPMCLNCSYLMSIAGGRIEDYAVTFSGPRCPVNLCPASPRSS</sequence>
<reference evidence="1 2" key="1">
    <citation type="submission" date="2024-05" db="EMBL/GenBank/DDBJ databases">
        <title>A draft genome resource for the thread blight pathogen Marasmius tenuissimus strain MS-2.</title>
        <authorList>
            <person name="Yulfo-Soto G.E."/>
            <person name="Baruah I.K."/>
            <person name="Amoako-Attah I."/>
            <person name="Bukari Y."/>
            <person name="Meinhardt L.W."/>
            <person name="Bailey B.A."/>
            <person name="Cohen S.P."/>
        </authorList>
    </citation>
    <scope>NUCLEOTIDE SEQUENCE [LARGE SCALE GENOMIC DNA]</scope>
    <source>
        <strain evidence="1 2">MS-2</strain>
    </source>
</reference>
<keyword evidence="2" id="KW-1185">Reference proteome</keyword>
<evidence type="ECO:0000313" key="1">
    <source>
        <dbReference type="EMBL" id="KAL0065475.1"/>
    </source>
</evidence>
<evidence type="ECO:0000313" key="2">
    <source>
        <dbReference type="Proteomes" id="UP001437256"/>
    </source>
</evidence>
<dbReference type="Proteomes" id="UP001437256">
    <property type="component" value="Unassembled WGS sequence"/>
</dbReference>
<gene>
    <name evidence="1" type="ORF">AAF712_007539</name>
</gene>
<comment type="caution">
    <text evidence="1">The sequence shown here is derived from an EMBL/GenBank/DDBJ whole genome shotgun (WGS) entry which is preliminary data.</text>
</comment>
<name>A0ABR2ZUV9_9AGAR</name>
<proteinExistence type="predicted"/>